<comment type="caution">
    <text evidence="2">The sequence shown here is derived from an EMBL/GenBank/DDBJ whole genome shotgun (WGS) entry which is preliminary data.</text>
</comment>
<organism evidence="2 3">
    <name type="scientific">Candidatus Chisholmbacteria bacterium RIFCSPHIGHO2_01_FULL_52_32</name>
    <dbReference type="NCBI Taxonomy" id="1797591"/>
    <lineage>
        <taxon>Bacteria</taxon>
        <taxon>Candidatus Chisholmiibacteriota</taxon>
    </lineage>
</organism>
<evidence type="ECO:0008006" key="4">
    <source>
        <dbReference type="Google" id="ProtNLM"/>
    </source>
</evidence>
<accession>A0A1G1VU73</accession>
<gene>
    <name evidence="2" type="ORF">A2786_05240</name>
</gene>
<dbReference type="AlphaFoldDB" id="A0A1G1VU73"/>
<sequence length="100" mass="10989">MVDLSQVLLVIVITILTALLTVIGVQIVYILREVRRSLEKMNKMLDDVGMITKSIAHPIVGLGGAIESLRSIGKTIDAIGLFFSRRKKANHTSEETKEGN</sequence>
<name>A0A1G1VU73_9BACT</name>
<proteinExistence type="predicted"/>
<keyword evidence="1" id="KW-1133">Transmembrane helix</keyword>
<evidence type="ECO:0000313" key="2">
    <source>
        <dbReference type="EMBL" id="OGY18864.1"/>
    </source>
</evidence>
<keyword evidence="1" id="KW-0812">Transmembrane</keyword>
<reference evidence="2 3" key="1">
    <citation type="journal article" date="2016" name="Nat. Commun.">
        <title>Thousands of microbial genomes shed light on interconnected biogeochemical processes in an aquifer system.</title>
        <authorList>
            <person name="Anantharaman K."/>
            <person name="Brown C.T."/>
            <person name="Hug L.A."/>
            <person name="Sharon I."/>
            <person name="Castelle C.J."/>
            <person name="Probst A.J."/>
            <person name="Thomas B.C."/>
            <person name="Singh A."/>
            <person name="Wilkins M.J."/>
            <person name="Karaoz U."/>
            <person name="Brodie E.L."/>
            <person name="Williams K.H."/>
            <person name="Hubbard S.S."/>
            <person name="Banfield J.F."/>
        </authorList>
    </citation>
    <scope>NUCLEOTIDE SEQUENCE [LARGE SCALE GENOMIC DNA]</scope>
</reference>
<dbReference type="EMBL" id="MHCJ01000003">
    <property type="protein sequence ID" value="OGY18864.1"/>
    <property type="molecule type" value="Genomic_DNA"/>
</dbReference>
<dbReference type="Proteomes" id="UP000179233">
    <property type="component" value="Unassembled WGS sequence"/>
</dbReference>
<keyword evidence="1" id="KW-0472">Membrane</keyword>
<evidence type="ECO:0000256" key="1">
    <source>
        <dbReference type="SAM" id="Phobius"/>
    </source>
</evidence>
<protein>
    <recommendedName>
        <fullName evidence="4">DUF948 domain-containing protein</fullName>
    </recommendedName>
</protein>
<feature type="transmembrane region" description="Helical" evidence="1">
    <location>
        <begin position="6"/>
        <end position="31"/>
    </location>
</feature>
<evidence type="ECO:0000313" key="3">
    <source>
        <dbReference type="Proteomes" id="UP000179233"/>
    </source>
</evidence>